<sequence length="97" mass="11179">MNISHILSVEKLRNGGSLIVSFQADDFCEYWLMLPIKVCQGISSGYLPPVLVNRTLDIEVDLSWSVAKSWLHRLERYIDKVDQPLFNTIWNAVDENI</sequence>
<dbReference type="AlphaFoldDB" id="A0A7X0JUA0"/>
<dbReference type="RefSeq" id="WP_166846255.1">
    <property type="nucleotide sequence ID" value="NZ_JAAONY010000002.1"/>
</dbReference>
<proteinExistence type="predicted"/>
<accession>A0A7X0JUA0</accession>
<comment type="caution">
    <text evidence="1">The sequence shown here is derived from an EMBL/GenBank/DDBJ whole genome shotgun (WGS) entry which is preliminary data.</text>
</comment>
<evidence type="ECO:0000313" key="1">
    <source>
        <dbReference type="EMBL" id="MBB6522277.1"/>
    </source>
</evidence>
<protein>
    <submittedName>
        <fullName evidence="1">Uncharacterized protein</fullName>
    </submittedName>
</protein>
<dbReference type="EMBL" id="JACHHT010000002">
    <property type="protein sequence ID" value="MBB6522277.1"/>
    <property type="molecule type" value="Genomic_DNA"/>
</dbReference>
<gene>
    <name evidence="1" type="ORF">HNR48_002562</name>
</gene>
<evidence type="ECO:0000313" key="2">
    <source>
        <dbReference type="Proteomes" id="UP000528457"/>
    </source>
</evidence>
<dbReference type="InParanoid" id="A0A7X0JUA0"/>
<dbReference type="Proteomes" id="UP000528457">
    <property type="component" value="Unassembled WGS sequence"/>
</dbReference>
<reference evidence="1 2" key="1">
    <citation type="submission" date="2020-08" db="EMBL/GenBank/DDBJ databases">
        <title>Genomic Encyclopedia of Type Strains, Phase IV (KMG-IV): sequencing the most valuable type-strain genomes for metagenomic binning, comparative biology and taxonomic classification.</title>
        <authorList>
            <person name="Goeker M."/>
        </authorList>
    </citation>
    <scope>NUCLEOTIDE SEQUENCE [LARGE SCALE GENOMIC DNA]</scope>
    <source>
        <strain evidence="1 2">DSM 22368</strain>
    </source>
</reference>
<organism evidence="1 2">
    <name type="scientific">Pseudoteredinibacter isoporae</name>
    <dbReference type="NCBI Taxonomy" id="570281"/>
    <lineage>
        <taxon>Bacteria</taxon>
        <taxon>Pseudomonadati</taxon>
        <taxon>Pseudomonadota</taxon>
        <taxon>Gammaproteobacteria</taxon>
        <taxon>Cellvibrionales</taxon>
        <taxon>Cellvibrionaceae</taxon>
        <taxon>Pseudoteredinibacter</taxon>
    </lineage>
</organism>
<name>A0A7X0JUA0_9GAMM</name>
<keyword evidence="2" id="KW-1185">Reference proteome</keyword>